<accession>G4WVC4</accession>
<evidence type="ECO:0000313" key="1">
    <source>
        <dbReference type="EMBL" id="AEQ20376.1"/>
    </source>
</evidence>
<dbReference type="EMBL" id="JF429408">
    <property type="protein sequence ID" value="AEQ20376.1"/>
    <property type="molecule type" value="Genomic_DNA"/>
</dbReference>
<evidence type="ECO:0008006" key="2">
    <source>
        <dbReference type="Google" id="ProtNLM"/>
    </source>
</evidence>
<name>G4WVC4_9BACT</name>
<sequence>MFNPSRDEARRFLIDAWAKFRTREPLSGLEKMAAELIAHHPEYHPILEAPQRNLDRDWHPEGGDVNPFLHLSLHLAVAEQLAIDQPPGIRAEFDRIKAARGDEHAALHAVLECLGEVLWNAQRHGGPPDAQLYLACLERQR</sequence>
<protein>
    <recommendedName>
        <fullName evidence="2">DUF1841 domain-containing protein</fullName>
    </recommendedName>
</protein>
<proteinExistence type="predicted"/>
<dbReference type="Pfam" id="PF08897">
    <property type="entry name" value="DUF1841"/>
    <property type="match status" value="1"/>
</dbReference>
<reference evidence="1" key="1">
    <citation type="journal article" date="2011" name="J. Bacteriol.">
        <title>Long-chain N-acyl amino acid synthases are linked to the putative PEP-CTERM/exosortase protein-sorting system in Gram-negative bacteria.</title>
        <authorList>
            <person name="Craig J.W."/>
            <person name="Cherry M.A."/>
            <person name="Brady S.F."/>
        </authorList>
    </citation>
    <scope>NUCLEOTIDE SEQUENCE</scope>
</reference>
<organism evidence="1">
    <name type="scientific">uncultured bacterium CSL11</name>
    <dbReference type="NCBI Taxonomy" id="1091566"/>
    <lineage>
        <taxon>Bacteria</taxon>
        <taxon>environmental samples</taxon>
    </lineage>
</organism>
<dbReference type="InterPro" id="IPR014993">
    <property type="entry name" value="DUF1841"/>
</dbReference>
<dbReference type="AlphaFoldDB" id="G4WVC4"/>